<protein>
    <recommendedName>
        <fullName evidence="7">BTB domain-containing protein</fullName>
    </recommendedName>
</protein>
<organism evidence="5">
    <name type="scientific">Oryza nivara</name>
    <name type="common">Indian wild rice</name>
    <name type="synonym">Oryza sativa f. spontanea</name>
    <dbReference type="NCBI Taxonomy" id="4536"/>
    <lineage>
        <taxon>Eukaryota</taxon>
        <taxon>Viridiplantae</taxon>
        <taxon>Streptophyta</taxon>
        <taxon>Embryophyta</taxon>
        <taxon>Tracheophyta</taxon>
        <taxon>Spermatophyta</taxon>
        <taxon>Magnoliopsida</taxon>
        <taxon>Liliopsida</taxon>
        <taxon>Poales</taxon>
        <taxon>Poaceae</taxon>
        <taxon>BOP clade</taxon>
        <taxon>Oryzoideae</taxon>
        <taxon>Oryzeae</taxon>
        <taxon>Oryzinae</taxon>
        <taxon>Oryza</taxon>
    </lineage>
</organism>
<evidence type="ECO:0000313" key="5">
    <source>
        <dbReference type="EnsemblPlants" id="ONIVA11G19760.1"/>
    </source>
</evidence>
<dbReference type="PANTHER" id="PTHR26379:SF187">
    <property type="entry name" value="OS07G0655300 PROTEIN"/>
    <property type="match status" value="1"/>
</dbReference>
<evidence type="ECO:0000256" key="2">
    <source>
        <dbReference type="SAM" id="MobiDB-lite"/>
    </source>
</evidence>
<dbReference type="GO" id="GO:0016567">
    <property type="term" value="P:protein ubiquitination"/>
    <property type="evidence" value="ECO:0007669"/>
    <property type="project" value="InterPro"/>
</dbReference>
<evidence type="ECO:0000256" key="1">
    <source>
        <dbReference type="ARBA" id="ARBA00004906"/>
    </source>
</evidence>
<dbReference type="InterPro" id="IPR000210">
    <property type="entry name" value="BTB/POZ_dom"/>
</dbReference>
<evidence type="ECO:0008006" key="7">
    <source>
        <dbReference type="Google" id="ProtNLM"/>
    </source>
</evidence>
<accession>A0A0E0J4A9</accession>
<dbReference type="Proteomes" id="UP000006591">
    <property type="component" value="Chromosome 11"/>
</dbReference>
<dbReference type="STRING" id="4536.A0A0E0J4A9"/>
<feature type="region of interest" description="Disordered" evidence="2">
    <location>
        <begin position="400"/>
        <end position="431"/>
    </location>
</feature>
<dbReference type="PANTHER" id="PTHR26379">
    <property type="entry name" value="BTB/POZ AND MATH DOMAIN-CONTAINING PROTEIN 1"/>
    <property type="match status" value="1"/>
</dbReference>
<dbReference type="eggNOG" id="KOG1987">
    <property type="taxonomic scope" value="Eukaryota"/>
</dbReference>
<dbReference type="InterPro" id="IPR011333">
    <property type="entry name" value="SKP1/BTB/POZ_sf"/>
</dbReference>
<dbReference type="EnsemblPlants" id="ONIVA11G19760.1">
    <property type="protein sequence ID" value="ONIVA11G19760.1"/>
    <property type="gene ID" value="ONIVA11G19760"/>
</dbReference>
<keyword evidence="6" id="KW-1185">Reference proteome</keyword>
<evidence type="ECO:0000313" key="6">
    <source>
        <dbReference type="Proteomes" id="UP000006591"/>
    </source>
</evidence>
<dbReference type="Pfam" id="PF22486">
    <property type="entry name" value="MATH_2"/>
    <property type="match status" value="1"/>
</dbReference>
<dbReference type="SMART" id="SM00225">
    <property type="entry name" value="BTB"/>
    <property type="match status" value="2"/>
</dbReference>
<dbReference type="Gene3D" id="2.60.210.10">
    <property type="entry name" value="Apoptosis, Tumor Necrosis Factor Receptor Associated Protein 2, Chain A"/>
    <property type="match status" value="1"/>
</dbReference>
<evidence type="ECO:0000259" key="3">
    <source>
        <dbReference type="PROSITE" id="PS50097"/>
    </source>
</evidence>
<feature type="compositionally biased region" description="Low complexity" evidence="2">
    <location>
        <begin position="400"/>
        <end position="417"/>
    </location>
</feature>
<dbReference type="AlphaFoldDB" id="A0A0E0J4A9"/>
<dbReference type="SUPFAM" id="SSF54695">
    <property type="entry name" value="POZ domain"/>
    <property type="match status" value="2"/>
</dbReference>
<dbReference type="Gramene" id="ONIVA11G19760.1">
    <property type="protein sequence ID" value="ONIVA11G19760.1"/>
    <property type="gene ID" value="ONIVA11G19760"/>
</dbReference>
<reference evidence="5" key="1">
    <citation type="submission" date="2015-04" db="UniProtKB">
        <authorList>
            <consortium name="EnsemblPlants"/>
        </authorList>
    </citation>
    <scope>IDENTIFICATION</scope>
    <source>
        <strain evidence="5">SL10</strain>
    </source>
</reference>
<feature type="domain" description="BTB" evidence="3">
    <location>
        <begin position="202"/>
        <end position="277"/>
    </location>
</feature>
<comment type="pathway">
    <text evidence="1">Protein modification; protein ubiquitination.</text>
</comment>
<sequence>MMTRRQEAYYRYPTTSTIVASAPMPTGHHVLRIDGYSLTKARFAAGEECDESCSFVVGGHAWRIRYYPNGAVVSGSGDFVSLMLSLDHQPGAALPAAVVKAKFVFSLLDMDGEPVPSRTYASDGVVSFSANSSSTFGAERFIGHGELEASGHLAGDRLAVRCDVTVVKDIAVVKRDGPPTTSTLCPVEQDMFRCLLDTGDDADVAFRAAGGETIAAHRRVLERRAPELAKLCRRRGDASCFMRLVGRHIIDVDGDMDAAAFKALLHFVYTDTLPETMAPREVPAMAPQLIAAARKYGLDWERLRLLCEDKAWGWRVDDTSMDTTAAAAPATGDDPKRSQRRGNALYFRMVGARATFYCYKIGVFSPHVLSISVVATYTQVLFLARKGVAMRVFESASPAVTTTAASPSSRTTPSCAPGRRPSRATARRESGGLRRRLLSLLDGTDVTFRVGGETFAARAQLRGRRCSGPPSPPPPSSSTLQWTAYVDADVFKALLYFMYTGTLPPRPPETMPPCPAAQDDDGAPPPAADRFHLDRLEAMRLRLLCEELWTTGEEHGSEHVPWFKNIFCSVASHDVFQGNYSNLSRRCYLVCSKTI</sequence>
<dbReference type="InterPro" id="IPR008974">
    <property type="entry name" value="TRAF-like"/>
</dbReference>
<dbReference type="InterPro" id="IPR045005">
    <property type="entry name" value="BPM1-6"/>
</dbReference>
<dbReference type="InterPro" id="IPR002083">
    <property type="entry name" value="MATH/TRAF_dom"/>
</dbReference>
<name>A0A0E0J4A9_ORYNI</name>
<proteinExistence type="predicted"/>
<dbReference type="CDD" id="cd00121">
    <property type="entry name" value="MATH"/>
    <property type="match status" value="1"/>
</dbReference>
<dbReference type="SUPFAM" id="SSF49599">
    <property type="entry name" value="TRAF domain-like"/>
    <property type="match status" value="1"/>
</dbReference>
<dbReference type="PROSITE" id="PS50097">
    <property type="entry name" value="BTB"/>
    <property type="match status" value="1"/>
</dbReference>
<reference evidence="5" key="2">
    <citation type="submission" date="2018-04" db="EMBL/GenBank/DDBJ databases">
        <title>OnivRS2 (Oryza nivara Reference Sequence Version 2).</title>
        <authorList>
            <person name="Zhang J."/>
            <person name="Kudrna D."/>
            <person name="Lee S."/>
            <person name="Talag J."/>
            <person name="Rajasekar S."/>
            <person name="Welchert J."/>
            <person name="Hsing Y.-I."/>
            <person name="Wing R.A."/>
        </authorList>
    </citation>
    <scope>NUCLEOTIDE SEQUENCE [LARGE SCALE GENOMIC DNA]</scope>
    <source>
        <strain evidence="5">SL10</strain>
    </source>
</reference>
<dbReference type="Pfam" id="PF00651">
    <property type="entry name" value="BTB"/>
    <property type="match status" value="1"/>
</dbReference>
<evidence type="ECO:0000259" key="4">
    <source>
        <dbReference type="PROSITE" id="PS50144"/>
    </source>
</evidence>
<dbReference type="Gene3D" id="3.30.710.10">
    <property type="entry name" value="Potassium Channel Kv1.1, Chain A"/>
    <property type="match status" value="2"/>
</dbReference>
<feature type="domain" description="MATH" evidence="4">
    <location>
        <begin position="26"/>
        <end position="164"/>
    </location>
</feature>
<dbReference type="HOGENOM" id="CLU_458846_0_0_1"/>
<dbReference type="PROSITE" id="PS50144">
    <property type="entry name" value="MATH"/>
    <property type="match status" value="1"/>
</dbReference>